<comment type="subcellular location">
    <subcellularLocation>
        <location evidence="1">Cell membrane</location>
        <topology evidence="1">Multi-pass membrane protein</topology>
    </subcellularLocation>
</comment>
<evidence type="ECO:0000313" key="7">
    <source>
        <dbReference type="EMBL" id="CAB4900749.1"/>
    </source>
</evidence>
<reference evidence="7" key="1">
    <citation type="submission" date="2020-05" db="EMBL/GenBank/DDBJ databases">
        <authorList>
            <person name="Chiriac C."/>
            <person name="Salcher M."/>
            <person name="Ghai R."/>
            <person name="Kavagutti S V."/>
        </authorList>
    </citation>
    <scope>NUCLEOTIDE SEQUENCE</scope>
</reference>
<sequence>MIAIIGSYVYAIKVIGPRVVPHGVVVTRRQIQAFTAGALLMWIASDWPIHDIAEEYLYSVHMMQHMMLSYFVPPLMLLATPKWLFDAIFGTGRGFRAIKFLSRAAVAGLLFNVMVMVAHIPDVVNRSVSNGPMHYSLHILLVLTSLLMWMPICGPERSFRLQYGAMMIYLFLMSVIPTVPAAWLTFAEGSVYKHYDIPVRVWGLSVTTDQQLAGAVMKSAGSMFLWTIIVVIFFRRFIGRFFAEASYSKESH</sequence>
<feature type="transmembrane region" description="Helical" evidence="6">
    <location>
        <begin position="67"/>
        <end position="88"/>
    </location>
</feature>
<keyword evidence="5 6" id="KW-0472">Membrane</keyword>
<name>A0A6J7GBP6_9ZZZZ</name>
<evidence type="ECO:0000256" key="2">
    <source>
        <dbReference type="ARBA" id="ARBA00022475"/>
    </source>
</evidence>
<keyword evidence="2" id="KW-1003">Cell membrane</keyword>
<dbReference type="InterPro" id="IPR019108">
    <property type="entry name" value="Caa3_assmbl_CtaG-rel"/>
</dbReference>
<dbReference type="AlphaFoldDB" id="A0A6J7GBP6"/>
<protein>
    <submittedName>
        <fullName evidence="7">Unannotated protein</fullName>
    </submittedName>
</protein>
<feature type="transmembrane region" description="Helical" evidence="6">
    <location>
        <begin position="166"/>
        <end position="186"/>
    </location>
</feature>
<evidence type="ECO:0000256" key="5">
    <source>
        <dbReference type="ARBA" id="ARBA00023136"/>
    </source>
</evidence>
<evidence type="ECO:0000256" key="4">
    <source>
        <dbReference type="ARBA" id="ARBA00022989"/>
    </source>
</evidence>
<evidence type="ECO:0000313" key="8">
    <source>
        <dbReference type="EMBL" id="CAB4964307.1"/>
    </source>
</evidence>
<keyword evidence="3 6" id="KW-0812">Transmembrane</keyword>
<feature type="transmembrane region" description="Helical" evidence="6">
    <location>
        <begin position="100"/>
        <end position="121"/>
    </location>
</feature>
<evidence type="ECO:0000256" key="3">
    <source>
        <dbReference type="ARBA" id="ARBA00022692"/>
    </source>
</evidence>
<dbReference type="GO" id="GO:0005886">
    <property type="term" value="C:plasma membrane"/>
    <property type="evidence" value="ECO:0007669"/>
    <property type="project" value="UniProtKB-SubCell"/>
</dbReference>
<evidence type="ECO:0000256" key="1">
    <source>
        <dbReference type="ARBA" id="ARBA00004651"/>
    </source>
</evidence>
<feature type="transmembrane region" description="Helical" evidence="6">
    <location>
        <begin position="212"/>
        <end position="234"/>
    </location>
</feature>
<organism evidence="7">
    <name type="scientific">freshwater metagenome</name>
    <dbReference type="NCBI Taxonomy" id="449393"/>
    <lineage>
        <taxon>unclassified sequences</taxon>
        <taxon>metagenomes</taxon>
        <taxon>ecological metagenomes</taxon>
    </lineage>
</organism>
<feature type="transmembrane region" description="Helical" evidence="6">
    <location>
        <begin position="133"/>
        <end position="154"/>
    </location>
</feature>
<dbReference type="EMBL" id="CAFBNR010000039">
    <property type="protein sequence ID" value="CAB4964307.1"/>
    <property type="molecule type" value="Genomic_DNA"/>
</dbReference>
<keyword evidence="4 6" id="KW-1133">Transmembrane helix</keyword>
<dbReference type="Pfam" id="PF09678">
    <property type="entry name" value="Caa3_CtaG"/>
    <property type="match status" value="1"/>
</dbReference>
<gene>
    <name evidence="7" type="ORF">UFOPK3573_00634</name>
    <name evidence="8" type="ORF">UFOPK3879_00890</name>
</gene>
<accession>A0A6J7GBP6</accession>
<evidence type="ECO:0000256" key="6">
    <source>
        <dbReference type="SAM" id="Phobius"/>
    </source>
</evidence>
<dbReference type="EMBL" id="CAFBMJ010000036">
    <property type="protein sequence ID" value="CAB4900749.1"/>
    <property type="molecule type" value="Genomic_DNA"/>
</dbReference>
<proteinExistence type="predicted"/>